<dbReference type="AlphaFoldDB" id="A0A3B3ZCE3"/>
<proteinExistence type="predicted"/>
<dbReference type="Gene3D" id="1.10.238.10">
    <property type="entry name" value="EF-hand"/>
    <property type="match status" value="1"/>
</dbReference>
<evidence type="ECO:0000313" key="2">
    <source>
        <dbReference type="Ensembl" id="ENSPMGP00000002295.1"/>
    </source>
</evidence>
<dbReference type="PROSITE" id="PS50031">
    <property type="entry name" value="EH"/>
    <property type="match status" value="1"/>
</dbReference>
<dbReference type="SUPFAM" id="SSF47473">
    <property type="entry name" value="EF-hand"/>
    <property type="match status" value="1"/>
</dbReference>
<organism evidence="2 3">
    <name type="scientific">Periophthalmus magnuspinnatus</name>
    <dbReference type="NCBI Taxonomy" id="409849"/>
    <lineage>
        <taxon>Eukaryota</taxon>
        <taxon>Metazoa</taxon>
        <taxon>Chordata</taxon>
        <taxon>Craniata</taxon>
        <taxon>Vertebrata</taxon>
        <taxon>Euteleostomi</taxon>
        <taxon>Actinopterygii</taxon>
        <taxon>Neopterygii</taxon>
        <taxon>Teleostei</taxon>
        <taxon>Neoteleostei</taxon>
        <taxon>Acanthomorphata</taxon>
        <taxon>Gobiaria</taxon>
        <taxon>Gobiiformes</taxon>
        <taxon>Gobioidei</taxon>
        <taxon>Gobiidae</taxon>
        <taxon>Oxudercinae</taxon>
        <taxon>Periophthalmus</taxon>
    </lineage>
</organism>
<sequence length="99" mass="11288">MQCILILGNPSIWAISLEERDKHDKKFDTLSPSMGYVSGEQAKKFFLQSGLPPAVLAEIWFSFKALHCTEIFSPPCYCAHVLCGYNRIYWIITNAFKLV</sequence>
<reference evidence="2" key="1">
    <citation type="submission" date="2025-08" db="UniProtKB">
        <authorList>
            <consortium name="Ensembl"/>
        </authorList>
    </citation>
    <scope>IDENTIFICATION</scope>
</reference>
<name>A0A3B3ZCE3_9GOBI</name>
<dbReference type="InterPro" id="IPR011992">
    <property type="entry name" value="EF-hand-dom_pair"/>
</dbReference>
<dbReference type="Proteomes" id="UP000261520">
    <property type="component" value="Unplaced"/>
</dbReference>
<protein>
    <recommendedName>
        <fullName evidence="1">EH domain-containing protein</fullName>
    </recommendedName>
</protein>
<reference evidence="2" key="2">
    <citation type="submission" date="2025-09" db="UniProtKB">
        <authorList>
            <consortium name="Ensembl"/>
        </authorList>
    </citation>
    <scope>IDENTIFICATION</scope>
</reference>
<keyword evidence="3" id="KW-1185">Reference proteome</keyword>
<dbReference type="Ensembl" id="ENSPMGT00000002436.1">
    <property type="protein sequence ID" value="ENSPMGP00000002295.1"/>
    <property type="gene ID" value="ENSPMGG00000002036.1"/>
</dbReference>
<dbReference type="SMART" id="SM00027">
    <property type="entry name" value="EH"/>
    <property type="match status" value="1"/>
</dbReference>
<evidence type="ECO:0000259" key="1">
    <source>
        <dbReference type="PROSITE" id="PS50031"/>
    </source>
</evidence>
<accession>A0A3B3ZCE3</accession>
<dbReference type="InterPro" id="IPR000261">
    <property type="entry name" value="EH_dom"/>
</dbReference>
<evidence type="ECO:0000313" key="3">
    <source>
        <dbReference type="Proteomes" id="UP000261520"/>
    </source>
</evidence>
<feature type="domain" description="EH" evidence="1">
    <location>
        <begin position="19"/>
        <end position="60"/>
    </location>
</feature>
<dbReference type="Pfam" id="PF12763">
    <property type="entry name" value="EH"/>
    <property type="match status" value="1"/>
</dbReference>